<evidence type="ECO:0000259" key="1">
    <source>
        <dbReference type="Pfam" id="PF14111"/>
    </source>
</evidence>
<evidence type="ECO:0000313" key="3">
    <source>
        <dbReference type="Proteomes" id="UP000593575"/>
    </source>
</evidence>
<protein>
    <recommendedName>
        <fullName evidence="1">DUF4283 domain-containing protein</fullName>
    </recommendedName>
</protein>
<name>A0A7J9JWZ1_9ROSI</name>
<proteinExistence type="predicted"/>
<organism evidence="2 3">
    <name type="scientific">Gossypium armourianum</name>
    <dbReference type="NCBI Taxonomy" id="34283"/>
    <lineage>
        <taxon>Eukaryota</taxon>
        <taxon>Viridiplantae</taxon>
        <taxon>Streptophyta</taxon>
        <taxon>Embryophyta</taxon>
        <taxon>Tracheophyta</taxon>
        <taxon>Spermatophyta</taxon>
        <taxon>Magnoliopsida</taxon>
        <taxon>eudicotyledons</taxon>
        <taxon>Gunneridae</taxon>
        <taxon>Pentapetalae</taxon>
        <taxon>rosids</taxon>
        <taxon>malvids</taxon>
        <taxon>Malvales</taxon>
        <taxon>Malvaceae</taxon>
        <taxon>Malvoideae</taxon>
        <taxon>Gossypium</taxon>
    </lineage>
</organism>
<reference evidence="2 3" key="1">
    <citation type="journal article" date="2019" name="Genome Biol. Evol.">
        <title>Insights into the evolution of the New World diploid cottons (Gossypium, subgenus Houzingenia) based on genome sequencing.</title>
        <authorList>
            <person name="Grover C.E."/>
            <person name="Arick M.A. 2nd"/>
            <person name="Thrash A."/>
            <person name="Conover J.L."/>
            <person name="Sanders W.S."/>
            <person name="Peterson D.G."/>
            <person name="Frelichowski J.E."/>
            <person name="Scheffler J.A."/>
            <person name="Scheffler B.E."/>
            <person name="Wendel J.F."/>
        </authorList>
    </citation>
    <scope>NUCLEOTIDE SEQUENCE [LARGE SCALE GENOMIC DNA]</scope>
    <source>
        <strain evidence="2">6</strain>
        <tissue evidence="2">Leaf</tissue>
    </source>
</reference>
<dbReference type="AlphaFoldDB" id="A0A7J9JWZ1"/>
<sequence length="153" mass="18094">MEDKIANLNLANQEEELVQGQEDEDDREEEFNLYLVGRVLYLEGRVLTDNVVHFSSMRNVIAELWHPLEGVSITEIEEKRVLFRFYNEIDLKSVVDSSPEAEFWWDISLRGPLKMAVSVTSRWLREESREVGKIRMYKDKCRDRRHVGDSFID</sequence>
<dbReference type="EMBL" id="JABFAE010000010">
    <property type="protein sequence ID" value="MBA0838703.1"/>
    <property type="molecule type" value="Genomic_DNA"/>
</dbReference>
<comment type="caution">
    <text evidence="2">The sequence shown here is derived from an EMBL/GenBank/DDBJ whole genome shotgun (WGS) entry which is preliminary data.</text>
</comment>
<evidence type="ECO:0000313" key="2">
    <source>
        <dbReference type="EMBL" id="MBA0838703.1"/>
    </source>
</evidence>
<keyword evidence="3" id="KW-1185">Reference proteome</keyword>
<dbReference type="Pfam" id="PF14111">
    <property type="entry name" value="DUF4283"/>
    <property type="match status" value="1"/>
</dbReference>
<dbReference type="Proteomes" id="UP000593575">
    <property type="component" value="Unassembled WGS sequence"/>
</dbReference>
<dbReference type="InterPro" id="IPR025558">
    <property type="entry name" value="DUF4283"/>
</dbReference>
<feature type="domain" description="DUF4283" evidence="1">
    <location>
        <begin position="28"/>
        <end position="99"/>
    </location>
</feature>
<accession>A0A7J9JWZ1</accession>
<gene>
    <name evidence="2" type="ORF">Goarm_004500</name>
</gene>